<proteinExistence type="predicted"/>
<dbReference type="InterPro" id="IPR001680">
    <property type="entry name" value="WD40_rpt"/>
</dbReference>
<reference evidence="4 5" key="1">
    <citation type="submission" date="2024-02" db="EMBL/GenBank/DDBJ databases">
        <authorList>
            <person name="Chen Y."/>
            <person name="Shah S."/>
            <person name="Dougan E. K."/>
            <person name="Thang M."/>
            <person name="Chan C."/>
        </authorList>
    </citation>
    <scope>NUCLEOTIDE SEQUENCE [LARGE SCALE GENOMIC DNA]</scope>
</reference>
<dbReference type="SMART" id="SM00320">
    <property type="entry name" value="WD40"/>
    <property type="match status" value="9"/>
</dbReference>
<evidence type="ECO:0000256" key="3">
    <source>
        <dbReference type="PROSITE-ProRule" id="PRU00221"/>
    </source>
</evidence>
<feature type="repeat" description="WD" evidence="3">
    <location>
        <begin position="339"/>
        <end position="380"/>
    </location>
</feature>
<feature type="repeat" description="WD" evidence="3">
    <location>
        <begin position="570"/>
        <end position="603"/>
    </location>
</feature>
<dbReference type="Pfam" id="PF00400">
    <property type="entry name" value="WD40"/>
    <property type="match status" value="5"/>
</dbReference>
<dbReference type="InterPro" id="IPR036322">
    <property type="entry name" value="WD40_repeat_dom_sf"/>
</dbReference>
<keyword evidence="5" id="KW-1185">Reference proteome</keyword>
<name>A0ABP0N104_9DINO</name>
<dbReference type="EMBL" id="CAXAMN010021112">
    <property type="protein sequence ID" value="CAK9057113.1"/>
    <property type="molecule type" value="Genomic_DNA"/>
</dbReference>
<dbReference type="PANTHER" id="PTHR22847">
    <property type="entry name" value="WD40 REPEAT PROTEIN"/>
    <property type="match status" value="1"/>
</dbReference>
<organism evidence="4 5">
    <name type="scientific">Durusdinium trenchii</name>
    <dbReference type="NCBI Taxonomy" id="1381693"/>
    <lineage>
        <taxon>Eukaryota</taxon>
        <taxon>Sar</taxon>
        <taxon>Alveolata</taxon>
        <taxon>Dinophyceae</taxon>
        <taxon>Suessiales</taxon>
        <taxon>Symbiodiniaceae</taxon>
        <taxon>Durusdinium</taxon>
    </lineage>
</organism>
<protein>
    <submittedName>
        <fullName evidence="4">Uncharacterized protein</fullName>
    </submittedName>
</protein>
<dbReference type="PROSITE" id="PS00678">
    <property type="entry name" value="WD_REPEATS_1"/>
    <property type="match status" value="1"/>
</dbReference>
<sequence length="798" mass="86007">MPAMLCLFNAIGFRMGFGSESAMKVKRSKTKLFQQLSWNRVRWLRKALSSPSSSQVNEAPADGIWNALVEVLTLSAHILAEDPSQLPFQVLGRLLGFEEEPGGTSSDGALQELRARATGALEAGVYPVFNGKEQWKASICPVSPGTLQGVGGPLQRTLQLHQDWVRSLAVNRDGTLLASASNDLSVKVWDLTQDCRMLLELLGHRTAVLTVDLNGDTVLSGDKDEAILWSLEGSLLRRWGGFEGGLNVVLFVGPDEAALAVHHEVQVISTSSSTSFKTVRLPHDVRVAALAARNFPGSAGDLLLACGCVDAHATLWRLAKGKSRKGTGIEFSPSFLLRFPAGDQDVRAISLSASGDLLAAGNDDTRMRLWKIQPKKAEISIEPLCTAGLHTDWIHSVSTADGSLVASGADDNSIALYDVQAQRLVGRVRIFSGAFCVVLSPNGHWLFSASGDIRVWSVPKMIQETHKSRTAFRRHVVPISALAMRRDGREALAVSGDVDETGTPNGGLQLSRWDCATASQLSFCIIPGSKEDDDRPLCLSLSPNGSACAVGCDTGKLWVLALDGTAVWETEAHSERIHCCEWLEDDSIATGSEDGSVCCWSLELRACRAQCRPYEGNGPVRCFAWTHDRERVLCGGDYQHPRLVHLAGPGEDGYMAMEYQDVLRQGKKLACHPPCPKTALVSICGEIVLGVDGQHLLQPCPQLGRPTSGHLQLGQGLASLRRGHWTAAAGGHPGLRLGRQGLRCNFGRQEWASGVSAMPGINSCSSGIWGSVPVGLDAVWWRPKMHLRGCVPASAMPL</sequence>
<dbReference type="InterPro" id="IPR015943">
    <property type="entry name" value="WD40/YVTN_repeat-like_dom_sf"/>
</dbReference>
<accession>A0ABP0N104</accession>
<feature type="repeat" description="WD" evidence="3">
    <location>
        <begin position="158"/>
        <end position="191"/>
    </location>
</feature>
<evidence type="ECO:0000256" key="1">
    <source>
        <dbReference type="ARBA" id="ARBA00022574"/>
    </source>
</evidence>
<evidence type="ECO:0000313" key="4">
    <source>
        <dbReference type="EMBL" id="CAK9057113.1"/>
    </source>
</evidence>
<dbReference type="InterPro" id="IPR019775">
    <property type="entry name" value="WD40_repeat_CS"/>
</dbReference>
<dbReference type="PROSITE" id="PS50082">
    <property type="entry name" value="WD_REPEATS_2"/>
    <property type="match status" value="3"/>
</dbReference>
<evidence type="ECO:0000313" key="5">
    <source>
        <dbReference type="Proteomes" id="UP001642484"/>
    </source>
</evidence>
<comment type="caution">
    <text evidence="4">The sequence shown here is derived from an EMBL/GenBank/DDBJ whole genome shotgun (WGS) entry which is preliminary data.</text>
</comment>
<dbReference type="Proteomes" id="UP001642484">
    <property type="component" value="Unassembled WGS sequence"/>
</dbReference>
<gene>
    <name evidence="4" type="ORF">CCMP2556_LOCUS28218</name>
</gene>
<dbReference type="PROSITE" id="PS50294">
    <property type="entry name" value="WD_REPEATS_REGION"/>
    <property type="match status" value="1"/>
</dbReference>
<keyword evidence="2" id="KW-0677">Repeat</keyword>
<dbReference type="Gene3D" id="2.130.10.10">
    <property type="entry name" value="YVTN repeat-like/Quinoprotein amine dehydrogenase"/>
    <property type="match status" value="3"/>
</dbReference>
<dbReference type="SUPFAM" id="SSF50978">
    <property type="entry name" value="WD40 repeat-like"/>
    <property type="match status" value="2"/>
</dbReference>
<keyword evidence="1 3" id="KW-0853">WD repeat</keyword>
<evidence type="ECO:0000256" key="2">
    <source>
        <dbReference type="ARBA" id="ARBA00022737"/>
    </source>
</evidence>
<dbReference type="PANTHER" id="PTHR22847:SF637">
    <property type="entry name" value="WD REPEAT DOMAIN 5B"/>
    <property type="match status" value="1"/>
</dbReference>